<evidence type="ECO:0000256" key="5">
    <source>
        <dbReference type="ARBA" id="ARBA00022602"/>
    </source>
</evidence>
<dbReference type="EC" id="2.5.1.58" evidence="2 14"/>
<dbReference type="PANTHER" id="PTHR11774">
    <property type="entry name" value="GERANYLGERANYL TRANSFERASE TYPE BETA SUBUNIT"/>
    <property type="match status" value="1"/>
</dbReference>
<dbReference type="InterPro" id="IPR001330">
    <property type="entry name" value="Prenyltrans"/>
</dbReference>
<dbReference type="CTD" id="2342"/>
<comment type="similarity">
    <text evidence="1 14">Belongs to the protein prenyltransferase subunit beta family.</text>
</comment>
<dbReference type="GO" id="GO:0005965">
    <property type="term" value="C:protein farnesyltransferase complex"/>
    <property type="evidence" value="ECO:0007669"/>
    <property type="project" value="UniProtKB-UniRule"/>
</dbReference>
<dbReference type="GO" id="GO:0008270">
    <property type="term" value="F:zinc ion binding"/>
    <property type="evidence" value="ECO:0007669"/>
    <property type="project" value="UniProtKB-UniRule"/>
</dbReference>
<dbReference type="Pfam" id="PF00432">
    <property type="entry name" value="Prenyltrans"/>
    <property type="match status" value="1"/>
</dbReference>
<evidence type="ECO:0000313" key="16">
    <source>
        <dbReference type="EnsemblMetazoa" id="XP_001946503.2"/>
    </source>
</evidence>
<dbReference type="InterPro" id="IPR026872">
    <property type="entry name" value="FTB"/>
</dbReference>
<dbReference type="EnsemblMetazoa" id="XM_001946468.5">
    <property type="protein sequence ID" value="XP_001946503.2"/>
    <property type="gene ID" value="LOC100166879"/>
</dbReference>
<sequence>MNKFLAVPRLKTDNESIETTTSENQSQVERKIEKLFESFCSKAQCDPEAPVLYKQNHINYIKNHMFTLPENYECLDSSRPWLCYWLCQSLALLNCNLSILEKSNVVSFLSKCQHESGGFCGGPNQMPHLAPTYAAVCALCLIGTEEAYAVINRENLYTFLVSLRLPNGSFRMHKHGECDVRAVYCSATVARLTNIYTDVLFESSAQWVIRCQTYEGGFGGVPGVEAHGGYTFCGFSALLLLKSIHMCDTKSLLRWVANKQMSFEGGFQGRTNKLVDGCYSFWQAAIFPVISELLESENQRPMWSMYDYQALQEYVLICCQNRYSGGLIDKPGKPPDVYHTCYVLSGLSIAQHAVDNSSCVVGKPENILNKNNPIYNIEETSLQKALQYFSMTKPINYF</sequence>
<dbReference type="InterPro" id="IPR045089">
    <property type="entry name" value="PGGT1B-like"/>
</dbReference>
<reference evidence="17" key="1">
    <citation type="submission" date="2010-06" db="EMBL/GenBank/DDBJ databases">
        <authorList>
            <person name="Jiang H."/>
            <person name="Abraham K."/>
            <person name="Ali S."/>
            <person name="Alsbrooks S.L."/>
            <person name="Anim B.N."/>
            <person name="Anosike U.S."/>
            <person name="Attaway T."/>
            <person name="Bandaranaike D.P."/>
            <person name="Battles P.K."/>
            <person name="Bell S.N."/>
            <person name="Bell A.V."/>
            <person name="Beltran B."/>
            <person name="Bickham C."/>
            <person name="Bustamante Y."/>
            <person name="Caleb T."/>
            <person name="Canada A."/>
            <person name="Cardenas V."/>
            <person name="Carter K."/>
            <person name="Chacko J."/>
            <person name="Chandrabose M.N."/>
            <person name="Chavez D."/>
            <person name="Chavez A."/>
            <person name="Chen L."/>
            <person name="Chu H.-S."/>
            <person name="Claassen K.J."/>
            <person name="Cockrell R."/>
            <person name="Collins M."/>
            <person name="Cooper J.A."/>
            <person name="Cree A."/>
            <person name="Curry S.M."/>
            <person name="Da Y."/>
            <person name="Dao M.D."/>
            <person name="Das B."/>
            <person name="Davila M.-L."/>
            <person name="Davy-Carroll L."/>
            <person name="Denson S."/>
            <person name="Dinh H."/>
            <person name="Ebong V.E."/>
            <person name="Edwards J.R."/>
            <person name="Egan A."/>
            <person name="El-Daye J."/>
            <person name="Escobedo L."/>
            <person name="Fernandez S."/>
            <person name="Fernando P.R."/>
            <person name="Flagg N."/>
            <person name="Forbes L.D."/>
            <person name="Fowler R.G."/>
            <person name="Fu Q."/>
            <person name="Gabisi R.A."/>
            <person name="Ganer J."/>
            <person name="Garbino Pronczuk A."/>
            <person name="Garcia R.M."/>
            <person name="Garner T."/>
            <person name="Garrett T.E."/>
            <person name="Gonzalez D.A."/>
            <person name="Hamid H."/>
            <person name="Hawkins E.S."/>
            <person name="Hirani K."/>
            <person name="Hogues M.E."/>
            <person name="Hollins B."/>
            <person name="Hsiao C.-H."/>
            <person name="Jabil R."/>
            <person name="James M.L."/>
            <person name="Jhangiani S.N."/>
            <person name="Johnson B."/>
            <person name="Johnson Q."/>
            <person name="Joshi V."/>
            <person name="Kalu J.B."/>
            <person name="Kam C."/>
            <person name="Kashfia A."/>
            <person name="Keebler J."/>
            <person name="Kisamo H."/>
            <person name="Kovar C.L."/>
            <person name="Lago L.A."/>
            <person name="Lai C.-Y."/>
            <person name="Laidlaw J."/>
            <person name="Lara F."/>
            <person name="Le T.-K."/>
            <person name="Lee S.L."/>
            <person name="Legall F.H."/>
            <person name="Lemon S.J."/>
            <person name="Lewis L.R."/>
            <person name="Li B."/>
            <person name="Liu Y."/>
            <person name="Liu Y.-S."/>
            <person name="Lopez J."/>
            <person name="Lozado R.J."/>
            <person name="Lu J."/>
            <person name="Madu R.C."/>
            <person name="Maheshwari M."/>
            <person name="Maheshwari R."/>
            <person name="Malloy K."/>
            <person name="Martinez E."/>
            <person name="Mathew T."/>
            <person name="Mercado I.C."/>
            <person name="Mercado C."/>
            <person name="Meyer B."/>
            <person name="Montgomery K."/>
            <person name="Morgan M.B."/>
            <person name="Munidasa M."/>
            <person name="Nazareth L.V."/>
            <person name="Nelson J."/>
            <person name="Ng B.M."/>
            <person name="Nguyen N.B."/>
            <person name="Nguyen P.Q."/>
            <person name="Nguyen T."/>
            <person name="Obregon M."/>
            <person name="Okwuonu G.O."/>
            <person name="Onwere C.G."/>
            <person name="Orozco G."/>
            <person name="Parra A."/>
            <person name="Patel S."/>
            <person name="Patil S."/>
            <person name="Perez A."/>
            <person name="Perez Y."/>
            <person name="Pham C."/>
            <person name="Primus E.L."/>
            <person name="Pu L.-L."/>
            <person name="Puazo M."/>
            <person name="Qin X."/>
            <person name="Quiroz J.B."/>
            <person name="Reese J."/>
            <person name="Richards S."/>
            <person name="Rives C.M."/>
            <person name="Robberts R."/>
            <person name="Ruiz S.J."/>
            <person name="Ruiz M.J."/>
            <person name="Santibanez J."/>
            <person name="Schneider B.W."/>
            <person name="Sisson I."/>
            <person name="Smith M."/>
            <person name="Sodergren E."/>
            <person name="Song X.-Z."/>
            <person name="Song B.B."/>
            <person name="Summersgill H."/>
            <person name="Thelus R."/>
            <person name="Thornton R.D."/>
            <person name="Trejos Z.Y."/>
            <person name="Usmani K."/>
            <person name="Vattathil S."/>
            <person name="Villasana D."/>
            <person name="Walker D.L."/>
            <person name="Wang S."/>
            <person name="Wang K."/>
            <person name="White C.S."/>
            <person name="Williams A.C."/>
            <person name="Williamson J."/>
            <person name="Wilson K."/>
            <person name="Woghiren I.O."/>
            <person name="Woodworth J.R."/>
            <person name="Worley K.C."/>
            <person name="Wright R.A."/>
            <person name="Wu W."/>
            <person name="Young L."/>
            <person name="Zhang L."/>
            <person name="Zhang J."/>
            <person name="Zhu Y."/>
            <person name="Muzny D.M."/>
            <person name="Weinstock G."/>
            <person name="Gibbs R.A."/>
        </authorList>
    </citation>
    <scope>NUCLEOTIDE SEQUENCE [LARGE SCALE GENOMIC DNA]</scope>
    <source>
        <strain evidence="17">LSR1</strain>
    </source>
</reference>
<evidence type="ECO:0000259" key="15">
    <source>
        <dbReference type="Pfam" id="PF00432"/>
    </source>
</evidence>
<dbReference type="RefSeq" id="XP_001946503.2">
    <property type="nucleotide sequence ID" value="XM_001946468.4"/>
</dbReference>
<keyword evidence="17" id="KW-1185">Reference proteome</keyword>
<comment type="cofactor">
    <cofactor evidence="14">
        <name>Zn(2+)</name>
        <dbReference type="ChEBI" id="CHEBI:29105"/>
    </cofactor>
    <text evidence="14">Binds 1 zinc ion per subunit.</text>
</comment>
<dbReference type="GO" id="GO:0004660">
    <property type="term" value="F:protein farnesyltransferase activity"/>
    <property type="evidence" value="ECO:0007669"/>
    <property type="project" value="UniProtKB-UniRule"/>
</dbReference>
<dbReference type="FunFam" id="1.50.10.20:FF:000007">
    <property type="entry name" value="Protein farnesyltransferase subunit beta"/>
    <property type="match status" value="1"/>
</dbReference>
<accession>A0A8R1W078</accession>
<reference evidence="16" key="2">
    <citation type="submission" date="2022-06" db="UniProtKB">
        <authorList>
            <consortium name="EnsemblMetazoa"/>
        </authorList>
    </citation>
    <scope>IDENTIFICATION</scope>
</reference>
<keyword evidence="7 14" id="KW-0479">Metal-binding</keyword>
<evidence type="ECO:0000256" key="8">
    <source>
        <dbReference type="ARBA" id="ARBA00022737"/>
    </source>
</evidence>
<evidence type="ECO:0000256" key="6">
    <source>
        <dbReference type="ARBA" id="ARBA00022679"/>
    </source>
</evidence>
<dbReference type="GO" id="GO:0097354">
    <property type="term" value="P:prenylation"/>
    <property type="evidence" value="ECO:0007669"/>
    <property type="project" value="UniProtKB-UniRule"/>
</dbReference>
<evidence type="ECO:0000256" key="13">
    <source>
        <dbReference type="ARBA" id="ARBA00064192"/>
    </source>
</evidence>
<proteinExistence type="inferred from homology"/>
<dbReference type="Gene3D" id="1.50.10.20">
    <property type="match status" value="1"/>
</dbReference>
<evidence type="ECO:0000256" key="12">
    <source>
        <dbReference type="ARBA" id="ARBA00055850"/>
    </source>
</evidence>
<dbReference type="KEGG" id="api:100166879"/>
<comment type="subunit">
    <text evidence="13">Heterodimer of FNTA and FNTB.</text>
</comment>
<evidence type="ECO:0000256" key="11">
    <source>
        <dbReference type="ARBA" id="ARBA00050225"/>
    </source>
</evidence>
<evidence type="ECO:0000256" key="10">
    <source>
        <dbReference type="ARBA" id="ARBA00023098"/>
    </source>
</evidence>
<evidence type="ECO:0000256" key="14">
    <source>
        <dbReference type="RuleBase" id="RU365056"/>
    </source>
</evidence>
<dbReference type="PANTHER" id="PTHR11774:SF6">
    <property type="entry name" value="PROTEIN FARNESYLTRANSFERASE SUBUNIT BETA"/>
    <property type="match status" value="1"/>
</dbReference>
<evidence type="ECO:0000256" key="3">
    <source>
        <dbReference type="ARBA" id="ARBA00015798"/>
    </source>
</evidence>
<comment type="function">
    <text evidence="14">Catalyzes the transfer of a farnesyl moiety from farnesyl diphosphate to a cysteine at the fourth position from the C-terminus of several proteins. The beta subunit is responsible for peptide-binding.</text>
</comment>
<organism evidence="16 17">
    <name type="scientific">Acyrthosiphon pisum</name>
    <name type="common">Pea aphid</name>
    <dbReference type="NCBI Taxonomy" id="7029"/>
    <lineage>
        <taxon>Eukaryota</taxon>
        <taxon>Metazoa</taxon>
        <taxon>Ecdysozoa</taxon>
        <taxon>Arthropoda</taxon>
        <taxon>Hexapoda</taxon>
        <taxon>Insecta</taxon>
        <taxon>Pterygota</taxon>
        <taxon>Neoptera</taxon>
        <taxon>Paraneoptera</taxon>
        <taxon>Hemiptera</taxon>
        <taxon>Sternorrhyncha</taxon>
        <taxon>Aphidomorpha</taxon>
        <taxon>Aphidoidea</taxon>
        <taxon>Aphididae</taxon>
        <taxon>Macrosiphini</taxon>
        <taxon>Acyrthosiphon</taxon>
    </lineage>
</organism>
<dbReference type="GeneID" id="100166879"/>
<dbReference type="InterPro" id="IPR008930">
    <property type="entry name" value="Terpenoid_cyclase/PrenylTrfase"/>
</dbReference>
<dbReference type="OrthoDB" id="10261146at2759"/>
<dbReference type="GO" id="GO:0006629">
    <property type="term" value="P:lipid metabolic process"/>
    <property type="evidence" value="ECO:0007669"/>
    <property type="project" value="UniProtKB-KW"/>
</dbReference>
<evidence type="ECO:0000256" key="1">
    <source>
        <dbReference type="ARBA" id="ARBA00010497"/>
    </source>
</evidence>
<evidence type="ECO:0000256" key="2">
    <source>
        <dbReference type="ARBA" id="ARBA00012702"/>
    </source>
</evidence>
<dbReference type="AlphaFoldDB" id="A0A8R1W078"/>
<keyword evidence="10" id="KW-0443">Lipid metabolism</keyword>
<protein>
    <recommendedName>
        <fullName evidence="3 14">Protein farnesyltransferase subunit beta</fullName>
        <shortName evidence="14">FTase-beta</shortName>
        <ecNumber evidence="2 14">2.5.1.58</ecNumber>
    </recommendedName>
</protein>
<keyword evidence="8" id="KW-0677">Repeat</keyword>
<dbReference type="Proteomes" id="UP000007819">
    <property type="component" value="Chromosome A1"/>
</dbReference>
<evidence type="ECO:0000313" key="17">
    <source>
        <dbReference type="Proteomes" id="UP000007819"/>
    </source>
</evidence>
<name>A0A8R1W078_ACYPI</name>
<comment type="function">
    <text evidence="12">Essential subunit of the farnesyltransferase complex. Catalyzes the transfer of a farnesyl moiety from farnesyl diphosphate to a cysteine at the fourth position from the C-terminus of several proteins having the C-terminal sequence Cys-aliphatic-aliphatic-X.</text>
</comment>
<feature type="domain" description="Prenyltransferase alpha-alpha toroid" evidence="15">
    <location>
        <begin position="52"/>
        <end position="377"/>
    </location>
</feature>
<evidence type="ECO:0000256" key="4">
    <source>
        <dbReference type="ARBA" id="ARBA00022553"/>
    </source>
</evidence>
<evidence type="ECO:0000256" key="7">
    <source>
        <dbReference type="ARBA" id="ARBA00022723"/>
    </source>
</evidence>
<evidence type="ECO:0000256" key="9">
    <source>
        <dbReference type="ARBA" id="ARBA00022833"/>
    </source>
</evidence>
<keyword evidence="9 14" id="KW-0862">Zinc</keyword>
<comment type="subunit">
    <text evidence="14">Heterodimer of an alpha and a beta subunit.</text>
</comment>
<keyword evidence="5 14" id="KW-0637">Prenyltransferase</keyword>
<dbReference type="CDD" id="cd02893">
    <property type="entry name" value="FTase"/>
    <property type="match status" value="1"/>
</dbReference>
<keyword evidence="4" id="KW-0597">Phosphoprotein</keyword>
<dbReference type="SUPFAM" id="SSF48239">
    <property type="entry name" value="Terpenoid cyclases/Protein prenyltransferases"/>
    <property type="match status" value="1"/>
</dbReference>
<keyword evidence="6 14" id="KW-0808">Transferase</keyword>
<comment type="catalytic activity">
    <reaction evidence="11">
        <text>L-cysteinyl-[protein] + (2E,6E)-farnesyl diphosphate = S-(2E,6E)-farnesyl-L-cysteinyl-[protein] + diphosphate</text>
        <dbReference type="Rhea" id="RHEA:13345"/>
        <dbReference type="Rhea" id="RHEA-COMP:10131"/>
        <dbReference type="Rhea" id="RHEA-COMP:11535"/>
        <dbReference type="ChEBI" id="CHEBI:29950"/>
        <dbReference type="ChEBI" id="CHEBI:33019"/>
        <dbReference type="ChEBI" id="CHEBI:86019"/>
        <dbReference type="ChEBI" id="CHEBI:175763"/>
        <dbReference type="EC" id="2.5.1.58"/>
    </reaction>
</comment>